<keyword evidence="1" id="KW-0472">Membrane</keyword>
<dbReference type="PATRIC" id="fig|1317121.7.peg.1843"/>
<feature type="transmembrane region" description="Helical" evidence="1">
    <location>
        <begin position="26"/>
        <end position="44"/>
    </location>
</feature>
<feature type="transmembrane region" description="Helical" evidence="1">
    <location>
        <begin position="79"/>
        <end position="100"/>
    </location>
</feature>
<evidence type="ECO:0000313" key="3">
    <source>
        <dbReference type="EMBL" id="KNG91884.1"/>
    </source>
</evidence>
<reference evidence="3 4" key="1">
    <citation type="journal article" date="2015" name="Int. J. Syst. Evol. Microbiol.">
        <title>Aestuariivita atlantica sp. nov., isolated from deep sea sediment of the Atlantic Ocean.</title>
        <authorList>
            <person name="Li G."/>
            <person name="Lai Q."/>
            <person name="Du Y."/>
            <person name="Liu X."/>
            <person name="Sun F."/>
            <person name="Shao Z."/>
        </authorList>
    </citation>
    <scope>NUCLEOTIDE SEQUENCE [LARGE SCALE GENOMIC DNA]</scope>
    <source>
        <strain evidence="3 4">22II-S11-z3</strain>
    </source>
</reference>
<gene>
    <name evidence="3" type="ORF">ATO11_20385</name>
</gene>
<protein>
    <recommendedName>
        <fullName evidence="2">Potassium channel domain-containing protein</fullName>
    </recommendedName>
</protein>
<name>A0A0L1JJE3_9RHOB</name>
<dbReference type="Pfam" id="PF07885">
    <property type="entry name" value="Ion_trans_2"/>
    <property type="match status" value="1"/>
</dbReference>
<keyword evidence="1" id="KW-0812">Transmembrane</keyword>
<proteinExistence type="predicted"/>
<dbReference type="EMBL" id="AQQZ01000025">
    <property type="protein sequence ID" value="KNG91884.1"/>
    <property type="molecule type" value="Genomic_DNA"/>
</dbReference>
<dbReference type="SUPFAM" id="SSF81324">
    <property type="entry name" value="Voltage-gated potassium channels"/>
    <property type="match status" value="1"/>
</dbReference>
<dbReference type="InterPro" id="IPR013099">
    <property type="entry name" value="K_chnl_dom"/>
</dbReference>
<keyword evidence="1" id="KW-1133">Transmembrane helix</keyword>
<organism evidence="3 4">
    <name type="scientific">Pseudaestuariivita atlantica</name>
    <dbReference type="NCBI Taxonomy" id="1317121"/>
    <lineage>
        <taxon>Bacteria</taxon>
        <taxon>Pseudomonadati</taxon>
        <taxon>Pseudomonadota</taxon>
        <taxon>Alphaproteobacteria</taxon>
        <taxon>Rhodobacterales</taxon>
        <taxon>Paracoccaceae</taxon>
        <taxon>Pseudaestuariivita</taxon>
    </lineage>
</organism>
<evidence type="ECO:0000259" key="2">
    <source>
        <dbReference type="Pfam" id="PF07885"/>
    </source>
</evidence>
<dbReference type="AlphaFoldDB" id="A0A0L1JJE3"/>
<evidence type="ECO:0000256" key="1">
    <source>
        <dbReference type="SAM" id="Phobius"/>
    </source>
</evidence>
<sequence length="127" mass="14537">MNWLPTNREAQSSWVRLTTELCVTSLWILLVMTASIWAWALLYIRIGLFPNLEEALYFSIVSFTTVGYGDVIIEGPWRVIAGMTAAHGLLSFGLYTAFFVETLDFPRRGRGSTRQRLERSRHHLGQD</sequence>
<keyword evidence="4" id="KW-1185">Reference proteome</keyword>
<dbReference type="Proteomes" id="UP000036938">
    <property type="component" value="Unassembled WGS sequence"/>
</dbReference>
<comment type="caution">
    <text evidence="3">The sequence shown here is derived from an EMBL/GenBank/DDBJ whole genome shotgun (WGS) entry which is preliminary data.</text>
</comment>
<dbReference type="Gene3D" id="1.10.287.70">
    <property type="match status" value="1"/>
</dbReference>
<evidence type="ECO:0000313" key="4">
    <source>
        <dbReference type="Proteomes" id="UP000036938"/>
    </source>
</evidence>
<feature type="domain" description="Potassium channel" evidence="2">
    <location>
        <begin position="35"/>
        <end position="103"/>
    </location>
</feature>
<accession>A0A0L1JJE3</accession>